<dbReference type="SMART" id="SM00422">
    <property type="entry name" value="HTH_MERR"/>
    <property type="match status" value="1"/>
</dbReference>
<keyword evidence="1" id="KW-0678">Repressor</keyword>
<reference evidence="6 7" key="2">
    <citation type="submission" date="2018-07" db="EMBL/GenBank/DDBJ databases">
        <title>Pontibacter sp. 2b14 genomic sequence and assembly.</title>
        <authorList>
            <person name="Du Z.-J."/>
        </authorList>
    </citation>
    <scope>NUCLEOTIDE SEQUENCE [LARGE SCALE GENOMIC DNA]</scope>
    <source>
        <strain evidence="6 7">2b14</strain>
    </source>
</reference>
<name>A0A364RBI2_9BACT</name>
<dbReference type="Gene3D" id="3.40.50.280">
    <property type="entry name" value="Cobalamin-binding domain"/>
    <property type="match status" value="1"/>
</dbReference>
<dbReference type="Proteomes" id="UP000251692">
    <property type="component" value="Unassembled WGS sequence"/>
</dbReference>
<keyword evidence="3" id="KW-0238">DNA-binding</keyword>
<dbReference type="GO" id="GO:0003700">
    <property type="term" value="F:DNA-binding transcription factor activity"/>
    <property type="evidence" value="ECO:0007669"/>
    <property type="project" value="InterPro"/>
</dbReference>
<dbReference type="PANTHER" id="PTHR30204:SF69">
    <property type="entry name" value="MERR-FAMILY TRANSCRIPTIONAL REGULATOR"/>
    <property type="match status" value="1"/>
</dbReference>
<protein>
    <submittedName>
        <fullName evidence="6">Helix-turn-helix-type transcriptional regulator</fullName>
    </submittedName>
</protein>
<dbReference type="InterPro" id="IPR009061">
    <property type="entry name" value="DNA-bd_dom_put_sf"/>
</dbReference>
<dbReference type="InterPro" id="IPR036724">
    <property type="entry name" value="Cobalamin-bd_sf"/>
</dbReference>
<dbReference type="OrthoDB" id="9800334at2"/>
<evidence type="ECO:0000256" key="3">
    <source>
        <dbReference type="ARBA" id="ARBA00023125"/>
    </source>
</evidence>
<sequence>MAQYTIKELEHLSGIKAHTIRIWEQRYHILCPQRTDTNIRYYSDADLKNLLNISLLNERGYKISKIAQMAPDQILEEVKLLCETACRGTQYINALVSATVDMNEEKFQQTLNNAVAKWGFMATMLDVIYPFLNKIGILWQTGNITPAHEHFISNLIRQKLIVAIDAEGVHYTPDSPTYILYLPEGELHELALLYMYYILKVNSQHVIYLGQNLPFKDLERTYAQFKVDYICTVLTTAPERCNLQAYINKLSERFTDCQIYVYGLQVQNDCLFFPENVSGFKSMPEFIALFNKVSKS</sequence>
<dbReference type="EMBL" id="QMDV01000004">
    <property type="protein sequence ID" value="RAU81649.1"/>
    <property type="molecule type" value="Genomic_DNA"/>
</dbReference>
<evidence type="ECO:0000256" key="1">
    <source>
        <dbReference type="ARBA" id="ARBA00022491"/>
    </source>
</evidence>
<dbReference type="PANTHER" id="PTHR30204">
    <property type="entry name" value="REDOX-CYCLING DRUG-SENSING TRANSCRIPTIONAL ACTIVATOR SOXR"/>
    <property type="match status" value="1"/>
</dbReference>
<organism evidence="6 7">
    <name type="scientific">Pontibacter arcticus</name>
    <dbReference type="NCBI Taxonomy" id="2080288"/>
    <lineage>
        <taxon>Bacteria</taxon>
        <taxon>Pseudomonadati</taxon>
        <taxon>Bacteroidota</taxon>
        <taxon>Cytophagia</taxon>
        <taxon>Cytophagales</taxon>
        <taxon>Hymenobacteraceae</taxon>
        <taxon>Pontibacter</taxon>
    </lineage>
</organism>
<evidence type="ECO:0000313" key="7">
    <source>
        <dbReference type="Proteomes" id="UP000251692"/>
    </source>
</evidence>
<reference evidence="6 7" key="1">
    <citation type="submission" date="2018-06" db="EMBL/GenBank/DDBJ databases">
        <authorList>
            <person name="Liu Z.-W."/>
        </authorList>
    </citation>
    <scope>NUCLEOTIDE SEQUENCE [LARGE SCALE GENOMIC DNA]</scope>
    <source>
        <strain evidence="6 7">2b14</strain>
    </source>
</reference>
<dbReference type="SUPFAM" id="SSF52242">
    <property type="entry name" value="Cobalamin (vitamin B12)-binding domain"/>
    <property type="match status" value="1"/>
</dbReference>
<dbReference type="InterPro" id="IPR047057">
    <property type="entry name" value="MerR_fam"/>
</dbReference>
<keyword evidence="4" id="KW-0804">Transcription</keyword>
<dbReference type="RefSeq" id="WP_112306329.1">
    <property type="nucleotide sequence ID" value="NZ_QMDV01000004.1"/>
</dbReference>
<dbReference type="AlphaFoldDB" id="A0A364RBI2"/>
<evidence type="ECO:0000256" key="2">
    <source>
        <dbReference type="ARBA" id="ARBA00023015"/>
    </source>
</evidence>
<comment type="caution">
    <text evidence="6">The sequence shown here is derived from an EMBL/GenBank/DDBJ whole genome shotgun (WGS) entry which is preliminary data.</text>
</comment>
<keyword evidence="2" id="KW-0805">Transcription regulation</keyword>
<dbReference type="InterPro" id="IPR036594">
    <property type="entry name" value="Meth_synthase_dom"/>
</dbReference>
<evidence type="ECO:0000256" key="4">
    <source>
        <dbReference type="ARBA" id="ARBA00023163"/>
    </source>
</evidence>
<dbReference type="Gene3D" id="1.10.1660.10">
    <property type="match status" value="1"/>
</dbReference>
<dbReference type="CDD" id="cd01104">
    <property type="entry name" value="HTH_MlrA-CarA"/>
    <property type="match status" value="1"/>
</dbReference>
<dbReference type="Pfam" id="PF02607">
    <property type="entry name" value="B12-binding_2"/>
    <property type="match status" value="1"/>
</dbReference>
<dbReference type="InterPro" id="IPR000551">
    <property type="entry name" value="MerR-type_HTH_dom"/>
</dbReference>
<accession>A0A364RBI2</accession>
<dbReference type="Gene3D" id="1.10.1240.10">
    <property type="entry name" value="Methionine synthase domain"/>
    <property type="match status" value="1"/>
</dbReference>
<evidence type="ECO:0000259" key="5">
    <source>
        <dbReference type="PROSITE" id="PS50937"/>
    </source>
</evidence>
<keyword evidence="7" id="KW-1185">Reference proteome</keyword>
<feature type="domain" description="HTH merR-type" evidence="5">
    <location>
        <begin position="1"/>
        <end position="72"/>
    </location>
</feature>
<dbReference type="PROSITE" id="PS50937">
    <property type="entry name" value="HTH_MERR_2"/>
    <property type="match status" value="1"/>
</dbReference>
<dbReference type="Pfam" id="PF13411">
    <property type="entry name" value="MerR_1"/>
    <property type="match status" value="1"/>
</dbReference>
<dbReference type="GO" id="GO:0003677">
    <property type="term" value="F:DNA binding"/>
    <property type="evidence" value="ECO:0007669"/>
    <property type="project" value="UniProtKB-KW"/>
</dbReference>
<dbReference type="GO" id="GO:0046872">
    <property type="term" value="F:metal ion binding"/>
    <property type="evidence" value="ECO:0007669"/>
    <property type="project" value="InterPro"/>
</dbReference>
<gene>
    <name evidence="6" type="ORF">DP923_13115</name>
</gene>
<dbReference type="SUPFAM" id="SSF46955">
    <property type="entry name" value="Putative DNA-binding domain"/>
    <property type="match status" value="1"/>
</dbReference>
<dbReference type="InterPro" id="IPR003759">
    <property type="entry name" value="Cbl-bd_cap"/>
</dbReference>
<proteinExistence type="predicted"/>
<evidence type="ECO:0000313" key="6">
    <source>
        <dbReference type="EMBL" id="RAU81649.1"/>
    </source>
</evidence>
<dbReference type="GO" id="GO:0031419">
    <property type="term" value="F:cobalamin binding"/>
    <property type="evidence" value="ECO:0007669"/>
    <property type="project" value="InterPro"/>
</dbReference>